<dbReference type="AlphaFoldDB" id="A0A139XG12"/>
<name>A0A139XG12_9CYAN</name>
<organism evidence="1 2">
    <name type="scientific">Scytonema hofmannii PCC 7110</name>
    <dbReference type="NCBI Taxonomy" id="128403"/>
    <lineage>
        <taxon>Bacteria</taxon>
        <taxon>Bacillati</taxon>
        <taxon>Cyanobacteriota</taxon>
        <taxon>Cyanophyceae</taxon>
        <taxon>Nostocales</taxon>
        <taxon>Scytonemataceae</taxon>
        <taxon>Scytonema</taxon>
    </lineage>
</organism>
<reference evidence="1 2" key="1">
    <citation type="journal article" date="2013" name="Genome Biol. Evol.">
        <title>Genomes of Stigonematalean cyanobacteria (subsection V) and the evolution of oxygenic photosynthesis from prokaryotes to plastids.</title>
        <authorList>
            <person name="Dagan T."/>
            <person name="Roettger M."/>
            <person name="Stucken K."/>
            <person name="Landan G."/>
            <person name="Koch R."/>
            <person name="Major P."/>
            <person name="Gould S.B."/>
            <person name="Goremykin V.V."/>
            <person name="Rippka R."/>
            <person name="Tandeau de Marsac N."/>
            <person name="Gugger M."/>
            <person name="Lockhart P.J."/>
            <person name="Allen J.F."/>
            <person name="Brune I."/>
            <person name="Maus I."/>
            <person name="Puhler A."/>
            <person name="Martin W.F."/>
        </authorList>
    </citation>
    <scope>NUCLEOTIDE SEQUENCE [LARGE SCALE GENOMIC DNA]</scope>
    <source>
        <strain evidence="1 2">PCC 7110</strain>
    </source>
</reference>
<dbReference type="EMBL" id="ANNX02000012">
    <property type="protein sequence ID" value="KYC43635.1"/>
    <property type="molecule type" value="Genomic_DNA"/>
</dbReference>
<protein>
    <submittedName>
        <fullName evidence="1">Uncharacterized protein</fullName>
    </submittedName>
</protein>
<keyword evidence="2" id="KW-1185">Reference proteome</keyword>
<comment type="caution">
    <text evidence="1">The sequence shown here is derived from an EMBL/GenBank/DDBJ whole genome shotgun (WGS) entry which is preliminary data.</text>
</comment>
<gene>
    <name evidence="1" type="ORF">WA1_00220</name>
</gene>
<proteinExistence type="predicted"/>
<dbReference type="STRING" id="128403.WA1_00220"/>
<evidence type="ECO:0000313" key="1">
    <source>
        <dbReference type="EMBL" id="KYC43635.1"/>
    </source>
</evidence>
<accession>A0A139XG12</accession>
<evidence type="ECO:0000313" key="2">
    <source>
        <dbReference type="Proteomes" id="UP000076925"/>
    </source>
</evidence>
<sequence length="120" mass="13502">MLQTEFPFTLPLGYIDAEGNLHKEGVMRLATALDEIAPFKDARVRSNQAYLLLILLSRVVTKLGTLEYINPKVIESLYAADLAYLQDLYGRVNQTGQNRVRTQCPHCEQAFEVELSSVGE</sequence>
<dbReference type="OrthoDB" id="9802230at2"/>
<dbReference type="RefSeq" id="WP_017742247.1">
    <property type="nucleotide sequence ID" value="NZ_KQ976354.1"/>
</dbReference>
<dbReference type="Proteomes" id="UP000076925">
    <property type="component" value="Unassembled WGS sequence"/>
</dbReference>